<dbReference type="EMBL" id="CAXAMN010021962">
    <property type="protein sequence ID" value="CAK9064903.1"/>
    <property type="molecule type" value="Genomic_DNA"/>
</dbReference>
<dbReference type="PROSITE" id="PS51470">
    <property type="entry name" value="FG_GAP"/>
    <property type="match status" value="1"/>
</dbReference>
<dbReference type="SUPFAM" id="SSF55797">
    <property type="entry name" value="PR-1-like"/>
    <property type="match status" value="1"/>
</dbReference>
<evidence type="ECO:0000259" key="2">
    <source>
        <dbReference type="Pfam" id="PF00188"/>
    </source>
</evidence>
<evidence type="ECO:0000313" key="3">
    <source>
        <dbReference type="EMBL" id="CAK9064903.1"/>
    </source>
</evidence>
<feature type="repeat" description="FG-GAP" evidence="1">
    <location>
        <begin position="8"/>
        <end position="60"/>
    </location>
</feature>
<dbReference type="Gene3D" id="3.40.33.10">
    <property type="entry name" value="CAP"/>
    <property type="match status" value="1"/>
</dbReference>
<dbReference type="InterPro" id="IPR013519">
    <property type="entry name" value="Int_alpha_beta-p"/>
</dbReference>
<dbReference type="InterPro" id="IPR035940">
    <property type="entry name" value="CAP_sf"/>
</dbReference>
<organism evidence="3 4">
    <name type="scientific">Durusdinium trenchii</name>
    <dbReference type="NCBI Taxonomy" id="1381693"/>
    <lineage>
        <taxon>Eukaryota</taxon>
        <taxon>Sar</taxon>
        <taxon>Alveolata</taxon>
        <taxon>Dinophyceae</taxon>
        <taxon>Suessiales</taxon>
        <taxon>Symbiodiniaceae</taxon>
        <taxon>Durusdinium</taxon>
    </lineage>
</organism>
<dbReference type="Proteomes" id="UP001642484">
    <property type="component" value="Unassembled WGS sequence"/>
</dbReference>
<name>A0ABP0NM92_9DINO</name>
<dbReference type="CDD" id="cd05379">
    <property type="entry name" value="CAP_bacterial"/>
    <property type="match status" value="1"/>
</dbReference>
<dbReference type="Pfam" id="PF00188">
    <property type="entry name" value="CAP"/>
    <property type="match status" value="1"/>
</dbReference>
<proteinExistence type="predicted"/>
<protein>
    <recommendedName>
        <fullName evidence="2">SCP domain-containing protein</fullName>
    </recommendedName>
</protein>
<keyword evidence="4" id="KW-1185">Reference proteome</keyword>
<evidence type="ECO:0000256" key="1">
    <source>
        <dbReference type="PROSITE-ProRule" id="PRU00803"/>
    </source>
</evidence>
<accession>A0ABP0NM92</accession>
<comment type="caution">
    <text evidence="3">The sequence shown here is derived from an EMBL/GenBank/DDBJ whole genome shotgun (WGS) entry which is preliminary data.</text>
</comment>
<evidence type="ECO:0000313" key="4">
    <source>
        <dbReference type="Proteomes" id="UP001642484"/>
    </source>
</evidence>
<gene>
    <name evidence="3" type="ORF">CCMP2556_LOCUS31908</name>
</gene>
<reference evidence="3 4" key="1">
    <citation type="submission" date="2024-02" db="EMBL/GenBank/DDBJ databases">
        <authorList>
            <person name="Chen Y."/>
            <person name="Shah S."/>
            <person name="Dougan E. K."/>
            <person name="Thang M."/>
            <person name="Chan C."/>
        </authorList>
    </citation>
    <scope>NUCLEOTIDE SEQUENCE [LARGE SCALE GENOMIC DNA]</scope>
</reference>
<sequence length="149" mass="16201">MNKKGLRDCGKELWHPQKPWGRFGWSIATNGRHLAVGAPFAQRERGTVFLYDATRERAEPVARFTGTARARMGWRLPGLNAKLLARNLAYNGGVADTAGVAVQGWIKSPGHRKNLLGAFDLCGIGVARASTGEFFFTQLFARSAGGPLC</sequence>
<dbReference type="InterPro" id="IPR014044">
    <property type="entry name" value="CAP_dom"/>
</dbReference>
<feature type="domain" description="SCP" evidence="2">
    <location>
        <begin position="85"/>
        <end position="140"/>
    </location>
</feature>